<name>A0A5J4VSN4_9EUKA</name>
<proteinExistence type="predicted"/>
<organism evidence="1 2">
    <name type="scientific">Streblomastix strix</name>
    <dbReference type="NCBI Taxonomy" id="222440"/>
    <lineage>
        <taxon>Eukaryota</taxon>
        <taxon>Metamonada</taxon>
        <taxon>Preaxostyla</taxon>
        <taxon>Oxymonadida</taxon>
        <taxon>Streblomastigidae</taxon>
        <taxon>Streblomastix</taxon>
    </lineage>
</organism>
<reference evidence="1 2" key="1">
    <citation type="submission" date="2019-03" db="EMBL/GenBank/DDBJ databases">
        <title>Single cell metagenomics reveals metabolic interactions within the superorganism composed of flagellate Streblomastix strix and complex community of Bacteroidetes bacteria on its surface.</title>
        <authorList>
            <person name="Treitli S.C."/>
            <person name="Kolisko M."/>
            <person name="Husnik F."/>
            <person name="Keeling P."/>
            <person name="Hampl V."/>
        </authorList>
    </citation>
    <scope>NUCLEOTIDE SEQUENCE [LARGE SCALE GENOMIC DNA]</scope>
    <source>
        <strain evidence="1">ST1C</strain>
    </source>
</reference>
<comment type="caution">
    <text evidence="1">The sequence shown here is derived from an EMBL/GenBank/DDBJ whole genome shotgun (WGS) entry which is preliminary data.</text>
</comment>
<dbReference type="Proteomes" id="UP000324800">
    <property type="component" value="Unassembled WGS sequence"/>
</dbReference>
<evidence type="ECO:0000313" key="1">
    <source>
        <dbReference type="EMBL" id="KAA6385602.1"/>
    </source>
</evidence>
<dbReference type="EMBL" id="SNRW01005189">
    <property type="protein sequence ID" value="KAA6385602.1"/>
    <property type="molecule type" value="Genomic_DNA"/>
</dbReference>
<sequence length="178" mass="20228">MPRNVETVSVHQVENQEQFIKTKAEMYRILNTLEEKTLEDDKLSDEISKAVLSRLGRTIQINIAQKIAGAQISDHSKGYDHTKKSIISSSDIELGECYPQKKEKNKRRNRQTISHIPSGLTPSFTSAPCDFTATCIYDIAVSSESKKLKKEEPLIAEGSFDPEFLPYQTFEVQKFDIE</sequence>
<protein>
    <submittedName>
        <fullName evidence="1">Uncharacterized protein</fullName>
    </submittedName>
</protein>
<accession>A0A5J4VSN4</accession>
<evidence type="ECO:0000313" key="2">
    <source>
        <dbReference type="Proteomes" id="UP000324800"/>
    </source>
</evidence>
<dbReference type="AlphaFoldDB" id="A0A5J4VSN4"/>
<gene>
    <name evidence="1" type="ORF">EZS28_018871</name>
</gene>
<dbReference type="OrthoDB" id="342281at2759"/>